<dbReference type="PANTHER" id="PTHR43313:SF52">
    <property type="entry name" value="DEHYDROGENASE_REDUCTASE (SDR FAMILY) MEMBER 9"/>
    <property type="match status" value="1"/>
</dbReference>
<dbReference type="InterPro" id="IPR002347">
    <property type="entry name" value="SDR_fam"/>
</dbReference>
<dbReference type="SUPFAM" id="SSF51735">
    <property type="entry name" value="NAD(P)-binding Rossmann-fold domains"/>
    <property type="match status" value="1"/>
</dbReference>
<keyword evidence="4" id="KW-0812">Transmembrane</keyword>
<evidence type="ECO:0000256" key="1">
    <source>
        <dbReference type="ARBA" id="ARBA00006484"/>
    </source>
</evidence>
<dbReference type="GO" id="GO:0016491">
    <property type="term" value="F:oxidoreductase activity"/>
    <property type="evidence" value="ECO:0007669"/>
    <property type="project" value="UniProtKB-KW"/>
</dbReference>
<comment type="caution">
    <text evidence="5">The sequence shown here is derived from an EMBL/GenBank/DDBJ whole genome shotgun (WGS) entry which is preliminary data.</text>
</comment>
<dbReference type="PROSITE" id="PS00061">
    <property type="entry name" value="ADH_SHORT"/>
    <property type="match status" value="1"/>
</dbReference>
<dbReference type="GO" id="GO:0008202">
    <property type="term" value="P:steroid metabolic process"/>
    <property type="evidence" value="ECO:0007669"/>
    <property type="project" value="TreeGrafter"/>
</dbReference>
<dbReference type="PRINTS" id="PR00081">
    <property type="entry name" value="GDHRDH"/>
</dbReference>
<accession>A0AA88NIR4</accession>
<dbReference type="AlphaFoldDB" id="A0AA88NIR4"/>
<dbReference type="FunFam" id="3.40.50.720:FF:000074">
    <property type="entry name" value="Retinol dehydrogenase type 1"/>
    <property type="match status" value="1"/>
</dbReference>
<dbReference type="InterPro" id="IPR020904">
    <property type="entry name" value="Sc_DH/Rdtase_CS"/>
</dbReference>
<sequence length="351" mass="39356">MIKKTMELRRQESANSAVMYLYILALVVFYYLYRWVRELPRVPNKGSKYVYITGCDSGFGSLLARHLDKQGFRVIAACFTEKAEEDLKKSCSSNMITTHLDVTSKESVVKVAALIKDKVGERGLWAVVNNAGVAIPSAPCDWLTIDDYKSMLDVNLNGVIAVTLSVLPLIKKARGRVVNVASVFGRVSVTGGPYSVSKYGVEAFNDSLRINMVPFGVKVLCIEPGFFKTNVTDSGILGNSVKLLWDRLPQDVKDDYGPQYLQNALNVLKDKVNKISDGDLMKVVSCMEHAVSAVRPRTRYSPGWDAKLFWLPLSYMPSCVTDYLMLKRPFLLPSKWNKFCFYVHCDINSKV</sequence>
<dbReference type="Proteomes" id="UP001187415">
    <property type="component" value="Unassembled WGS sequence"/>
</dbReference>
<keyword evidence="2" id="KW-0560">Oxidoreductase</keyword>
<name>A0AA88NIR4_CHASR</name>
<evidence type="ECO:0000313" key="6">
    <source>
        <dbReference type="Proteomes" id="UP001187415"/>
    </source>
</evidence>
<feature type="transmembrane region" description="Helical" evidence="4">
    <location>
        <begin position="12"/>
        <end position="33"/>
    </location>
</feature>
<dbReference type="InterPro" id="IPR036291">
    <property type="entry name" value="NAD(P)-bd_dom_sf"/>
</dbReference>
<dbReference type="EMBL" id="JAUPFM010000003">
    <property type="protein sequence ID" value="KAK2856760.1"/>
    <property type="molecule type" value="Genomic_DNA"/>
</dbReference>
<protein>
    <recommendedName>
        <fullName evidence="7">Dehydrogenase/reductase (SDR family) member 9</fullName>
    </recommendedName>
</protein>
<reference evidence="5" key="1">
    <citation type="submission" date="2023-07" db="EMBL/GenBank/DDBJ databases">
        <title>Chromosome-level Genome Assembly of Striped Snakehead (Channa striata).</title>
        <authorList>
            <person name="Liu H."/>
        </authorList>
    </citation>
    <scope>NUCLEOTIDE SEQUENCE</scope>
    <source>
        <strain evidence="5">Gz</strain>
        <tissue evidence="5">Muscle</tissue>
    </source>
</reference>
<gene>
    <name evidence="5" type="ORF">Q5P01_005495</name>
</gene>
<evidence type="ECO:0008006" key="7">
    <source>
        <dbReference type="Google" id="ProtNLM"/>
    </source>
</evidence>
<keyword evidence="6" id="KW-1185">Reference proteome</keyword>
<dbReference type="PANTHER" id="PTHR43313">
    <property type="entry name" value="SHORT-CHAIN DEHYDROGENASE/REDUCTASE FAMILY 9C"/>
    <property type="match status" value="1"/>
</dbReference>
<evidence type="ECO:0000313" key="5">
    <source>
        <dbReference type="EMBL" id="KAK2856760.1"/>
    </source>
</evidence>
<keyword evidence="4" id="KW-0472">Membrane</keyword>
<dbReference type="Pfam" id="PF00106">
    <property type="entry name" value="adh_short"/>
    <property type="match status" value="1"/>
</dbReference>
<evidence type="ECO:0000256" key="2">
    <source>
        <dbReference type="ARBA" id="ARBA00023002"/>
    </source>
</evidence>
<proteinExistence type="inferred from homology"/>
<organism evidence="5 6">
    <name type="scientific">Channa striata</name>
    <name type="common">Snakehead murrel</name>
    <name type="synonym">Ophicephalus striatus</name>
    <dbReference type="NCBI Taxonomy" id="64152"/>
    <lineage>
        <taxon>Eukaryota</taxon>
        <taxon>Metazoa</taxon>
        <taxon>Chordata</taxon>
        <taxon>Craniata</taxon>
        <taxon>Vertebrata</taxon>
        <taxon>Euteleostomi</taxon>
        <taxon>Actinopterygii</taxon>
        <taxon>Neopterygii</taxon>
        <taxon>Teleostei</taxon>
        <taxon>Neoteleostei</taxon>
        <taxon>Acanthomorphata</taxon>
        <taxon>Anabantaria</taxon>
        <taxon>Anabantiformes</taxon>
        <taxon>Channoidei</taxon>
        <taxon>Channidae</taxon>
        <taxon>Channa</taxon>
    </lineage>
</organism>
<evidence type="ECO:0000256" key="3">
    <source>
        <dbReference type="RuleBase" id="RU000363"/>
    </source>
</evidence>
<evidence type="ECO:0000256" key="4">
    <source>
        <dbReference type="SAM" id="Phobius"/>
    </source>
</evidence>
<dbReference type="PRINTS" id="PR00080">
    <property type="entry name" value="SDRFAMILY"/>
</dbReference>
<keyword evidence="4" id="KW-1133">Transmembrane helix</keyword>
<comment type="similarity">
    <text evidence="1 3">Belongs to the short-chain dehydrogenases/reductases (SDR) family.</text>
</comment>
<dbReference type="Gene3D" id="3.40.50.720">
    <property type="entry name" value="NAD(P)-binding Rossmann-like Domain"/>
    <property type="match status" value="1"/>
</dbReference>